<proteinExistence type="predicted"/>
<name>A0AB35U3X4_9FIRM</name>
<dbReference type="AlphaFoldDB" id="A0AB35U3X4"/>
<dbReference type="PANTHER" id="PTHR45138:SF9">
    <property type="entry name" value="DIGUANYLATE CYCLASE DGCM-RELATED"/>
    <property type="match status" value="1"/>
</dbReference>
<evidence type="ECO:0000259" key="2">
    <source>
        <dbReference type="PROSITE" id="PS50887"/>
    </source>
</evidence>
<keyword evidence="1" id="KW-0812">Transmembrane</keyword>
<keyword evidence="4" id="KW-1185">Reference proteome</keyword>
<feature type="transmembrane region" description="Helical" evidence="1">
    <location>
        <begin position="12"/>
        <end position="32"/>
    </location>
</feature>
<feature type="domain" description="GGDEF" evidence="2">
    <location>
        <begin position="349"/>
        <end position="485"/>
    </location>
</feature>
<dbReference type="Proteomes" id="UP001286174">
    <property type="component" value="Unassembled WGS sequence"/>
</dbReference>
<dbReference type="RefSeq" id="WP_370595975.1">
    <property type="nucleotide sequence ID" value="NZ_JALBUR010000011.1"/>
</dbReference>
<dbReference type="Pfam" id="PF00990">
    <property type="entry name" value="GGDEF"/>
    <property type="match status" value="1"/>
</dbReference>
<dbReference type="PROSITE" id="PS50887">
    <property type="entry name" value="GGDEF"/>
    <property type="match status" value="1"/>
</dbReference>
<dbReference type="GO" id="GO:0052621">
    <property type="term" value="F:diguanylate cyclase activity"/>
    <property type="evidence" value="ECO:0007669"/>
    <property type="project" value="TreeGrafter"/>
</dbReference>
<dbReference type="InterPro" id="IPR043128">
    <property type="entry name" value="Rev_trsase/Diguanyl_cyclase"/>
</dbReference>
<dbReference type="Gene3D" id="3.30.70.270">
    <property type="match status" value="1"/>
</dbReference>
<reference evidence="3 4" key="1">
    <citation type="submission" date="2022-03" db="EMBL/GenBank/DDBJ databases">
        <title>Novel taxa within the pig intestine.</title>
        <authorList>
            <person name="Wylensek D."/>
            <person name="Bishof K."/>
            <person name="Afrizal A."/>
            <person name="Clavel T."/>
        </authorList>
    </citation>
    <scope>NUCLEOTIDE SEQUENCE [LARGE SCALE GENOMIC DNA]</scope>
    <source>
        <strain evidence="3 4">CLA-KB-P133</strain>
    </source>
</reference>
<sequence length="488" mass="54794">MNRKIRRIQFGEFVLFAVGMAVMVFSVTGILLRRTDETLQNYVSNLVAADSRQLELNIESYLEKVEKTAALLFSDEKYYAFDATDPSLGKYDKIQSEDEIEKEIVRLGLTENFSDFGIVYANDENIGMISEVTNEMFPGGGLYQEFSSSINRDRTMDGWSFGHQGNVDRLYYVKRLNAHAIALVSFYGRELETVFELPEQLEGMTIRLVDTDSRILYSSDDTEIGSFLDIGISDAIEGMDTSATVISDDYLITSNSCSNGWRVVCTMPMQELMKDSHDLRTKMIWTVLLIAIVILAAGTLVYLRMTRSMNGVVSDLSDRAAHDLMTDLLNKQTFEEQVSKELASYTGKQANVFLMMDLDCFKQVNDTLGHSKGDEVIRRTAAILKSVLPGEYMIGRLGGDEFAAFAAYTDRNKEQAQKEVHALMDALYAAFDREFSSEKVKVSFSAGVIVEGPGEYSFGDLYRRADHSLYEAKQSGKGSAAYDEQEKL</sequence>
<keyword evidence="1" id="KW-0472">Membrane</keyword>
<dbReference type="InterPro" id="IPR050469">
    <property type="entry name" value="Diguanylate_Cyclase"/>
</dbReference>
<evidence type="ECO:0000256" key="1">
    <source>
        <dbReference type="SAM" id="Phobius"/>
    </source>
</evidence>
<organism evidence="3 4">
    <name type="scientific">Grylomicrobium aquisgranensis</name>
    <dbReference type="NCBI Taxonomy" id="2926318"/>
    <lineage>
        <taxon>Bacteria</taxon>
        <taxon>Bacillati</taxon>
        <taxon>Bacillota</taxon>
        <taxon>Erysipelotrichia</taxon>
        <taxon>Erysipelotrichales</taxon>
        <taxon>Erysipelotrichaceae</taxon>
        <taxon>Grylomicrobium</taxon>
    </lineage>
</organism>
<dbReference type="EMBL" id="JALBUR010000011">
    <property type="protein sequence ID" value="MDX8419634.1"/>
    <property type="molecule type" value="Genomic_DNA"/>
</dbReference>
<keyword evidence="1" id="KW-1133">Transmembrane helix</keyword>
<dbReference type="InterPro" id="IPR029787">
    <property type="entry name" value="Nucleotide_cyclase"/>
</dbReference>
<comment type="caution">
    <text evidence="3">The sequence shown here is derived from an EMBL/GenBank/DDBJ whole genome shotgun (WGS) entry which is preliminary data.</text>
</comment>
<dbReference type="SUPFAM" id="SSF55073">
    <property type="entry name" value="Nucleotide cyclase"/>
    <property type="match status" value="1"/>
</dbReference>
<feature type="transmembrane region" description="Helical" evidence="1">
    <location>
        <begin position="283"/>
        <end position="303"/>
    </location>
</feature>
<accession>A0AB35U3X4</accession>
<dbReference type="SMART" id="SM00267">
    <property type="entry name" value="GGDEF"/>
    <property type="match status" value="1"/>
</dbReference>
<dbReference type="PANTHER" id="PTHR45138">
    <property type="entry name" value="REGULATORY COMPONENTS OF SENSORY TRANSDUCTION SYSTEM"/>
    <property type="match status" value="1"/>
</dbReference>
<dbReference type="InterPro" id="IPR000160">
    <property type="entry name" value="GGDEF_dom"/>
</dbReference>
<gene>
    <name evidence="3" type="ORF">MOZ60_05960</name>
</gene>
<evidence type="ECO:0000313" key="3">
    <source>
        <dbReference type="EMBL" id="MDX8419634.1"/>
    </source>
</evidence>
<protein>
    <submittedName>
        <fullName evidence="3">Sensor domain-containing diguanylate cyclase</fullName>
    </submittedName>
</protein>
<dbReference type="CDD" id="cd01949">
    <property type="entry name" value="GGDEF"/>
    <property type="match status" value="1"/>
</dbReference>
<evidence type="ECO:0000313" key="4">
    <source>
        <dbReference type="Proteomes" id="UP001286174"/>
    </source>
</evidence>
<dbReference type="NCBIfam" id="TIGR00254">
    <property type="entry name" value="GGDEF"/>
    <property type="match status" value="1"/>
</dbReference>